<dbReference type="SUPFAM" id="SSF64005">
    <property type="entry name" value="Undecaprenyl diphosphate synthase"/>
    <property type="match status" value="1"/>
</dbReference>
<dbReference type="Pfam" id="PF01255">
    <property type="entry name" value="Prenyltransf"/>
    <property type="match status" value="1"/>
</dbReference>
<comment type="similarity">
    <text evidence="2">Belongs to the UPP synthase family.</text>
</comment>
<comment type="cofactor">
    <cofactor evidence="2">
        <name>Mg(2+)</name>
        <dbReference type="ChEBI" id="CHEBI:18420"/>
    </cofactor>
    <text evidence="2">Binds 2 magnesium ions per subunit.</text>
</comment>
<dbReference type="GO" id="GO:0016094">
    <property type="term" value="P:polyprenol biosynthetic process"/>
    <property type="evidence" value="ECO:0007669"/>
    <property type="project" value="TreeGrafter"/>
</dbReference>
<evidence type="ECO:0000256" key="3">
    <source>
        <dbReference type="SAM" id="MobiDB-lite"/>
    </source>
</evidence>
<dbReference type="InterPro" id="IPR036424">
    <property type="entry name" value="UPP_synth-like_sf"/>
</dbReference>
<evidence type="ECO:0000256" key="1">
    <source>
        <dbReference type="ARBA" id="ARBA00022679"/>
    </source>
</evidence>
<evidence type="ECO:0000313" key="4">
    <source>
        <dbReference type="EMBL" id="RJL34240.1"/>
    </source>
</evidence>
<organism evidence="4 5">
    <name type="scientific">Bailinhaonella thermotolerans</name>
    <dbReference type="NCBI Taxonomy" id="1070861"/>
    <lineage>
        <taxon>Bacteria</taxon>
        <taxon>Bacillati</taxon>
        <taxon>Actinomycetota</taxon>
        <taxon>Actinomycetes</taxon>
        <taxon>Streptosporangiales</taxon>
        <taxon>Streptosporangiaceae</taxon>
        <taxon>Bailinhaonella</taxon>
    </lineage>
</organism>
<feature type="binding site" evidence="2">
    <location>
        <begin position="16"/>
        <end position="19"/>
    </location>
    <ligand>
        <name>substrate</name>
    </ligand>
</feature>
<dbReference type="AlphaFoldDB" id="A0A3A4AVH7"/>
<comment type="function">
    <text evidence="2">Catalyzes the condensation of isopentenyl diphosphate (IPP) with allylic pyrophosphates generating different type of terpenoids.</text>
</comment>
<dbReference type="PANTHER" id="PTHR10291">
    <property type="entry name" value="DEHYDRODOLICHYL DIPHOSPHATE SYNTHASE FAMILY MEMBER"/>
    <property type="match status" value="1"/>
</dbReference>
<feature type="binding site" evidence="2">
    <location>
        <position position="200"/>
    </location>
    <ligand>
        <name>Mg(2+)</name>
        <dbReference type="ChEBI" id="CHEBI:18420"/>
    </ligand>
</feature>
<sequence>MASQAVPRHVACIMDGNGRWAEHRGLARSHGHLASETAVRAALETALAEGVEWLTLFAFSTENWSRPDDEVSFLLRFLSQQMVDSNLQRLHRDGVRVRVLGGDDPRIPEQVIRNVRRAEDLTSDNDRLQLVVAFNYGGRDDIVHGVRALAGSEAIGDDITAETFPRHMRLPGLPDVDLLIRSGGEHRLSNFLLWHCAYAELVFLDVLWPDFRAEHFRHALDLFRRRHRRFGAITPGPAPRAGATQAEGATPAGTAPAAFTAPAAAVNGGAPAAGAAAGAGHDVYPDLLAGHGASPGVGALSLLDLGRLPAAIATHLGASLVSGLLDTARYAHTRLLASGAPACPGASAGGPCACHAAQGR</sequence>
<feature type="binding site" evidence="2">
    <location>
        <position position="28"/>
    </location>
    <ligand>
        <name>substrate</name>
    </ligand>
</feature>
<comment type="subunit">
    <text evidence="2">Homodimer.</text>
</comment>
<dbReference type="InterPro" id="IPR001441">
    <property type="entry name" value="UPP_synth-like"/>
</dbReference>
<feature type="binding site" evidence="2">
    <location>
        <position position="32"/>
    </location>
    <ligand>
        <name>substrate</name>
    </ligand>
</feature>
<reference evidence="4 5" key="1">
    <citation type="submission" date="2018-09" db="EMBL/GenBank/DDBJ databases">
        <title>YIM 75507 draft genome.</title>
        <authorList>
            <person name="Tang S."/>
            <person name="Feng Y."/>
        </authorList>
    </citation>
    <scope>NUCLEOTIDE SEQUENCE [LARGE SCALE GENOMIC DNA]</scope>
    <source>
        <strain evidence="4 5">YIM 75507</strain>
    </source>
</reference>
<dbReference type="GO" id="GO:0045547">
    <property type="term" value="F:ditrans,polycis-polyprenyl diphosphate synthase [(2E,6E)-farnesyl diphosphate specific] activity"/>
    <property type="evidence" value="ECO:0007669"/>
    <property type="project" value="TreeGrafter"/>
</dbReference>
<dbReference type="NCBIfam" id="TIGR00055">
    <property type="entry name" value="uppS"/>
    <property type="match status" value="1"/>
</dbReference>
<protein>
    <recommendedName>
        <fullName evidence="2">Isoprenyl transferase</fullName>
        <ecNumber evidence="2">2.5.1.-</ecNumber>
    </recommendedName>
</protein>
<feature type="binding site" evidence="2">
    <location>
        <position position="64"/>
    </location>
    <ligand>
        <name>substrate</name>
    </ligand>
</feature>
<keyword evidence="2" id="KW-0479">Metal-binding</keyword>
<dbReference type="OrthoDB" id="4191603at2"/>
<accession>A0A3A4AVH7</accession>
<name>A0A3A4AVH7_9ACTN</name>
<evidence type="ECO:0000313" key="5">
    <source>
        <dbReference type="Proteomes" id="UP000265768"/>
    </source>
</evidence>
<feature type="active site" evidence="2">
    <location>
        <position position="15"/>
    </location>
</feature>
<feature type="binding site" evidence="2">
    <location>
        <begin position="60"/>
        <end position="62"/>
    </location>
    <ligand>
        <name>substrate</name>
    </ligand>
</feature>
<keyword evidence="1 2" id="KW-0808">Transferase</keyword>
<feature type="compositionally biased region" description="Low complexity" evidence="3">
    <location>
        <begin position="241"/>
        <end position="254"/>
    </location>
</feature>
<keyword evidence="2" id="KW-0460">Magnesium</keyword>
<dbReference type="PROSITE" id="PS01066">
    <property type="entry name" value="UPP_SYNTHASE"/>
    <property type="match status" value="1"/>
</dbReference>
<feature type="binding site" evidence="2">
    <location>
        <position position="15"/>
    </location>
    <ligand>
        <name>Mg(2+)</name>
        <dbReference type="ChEBI" id="CHEBI:18420"/>
    </ligand>
</feature>
<feature type="binding site" evidence="2">
    <location>
        <position position="181"/>
    </location>
    <ligand>
        <name>substrate</name>
    </ligand>
</feature>
<dbReference type="Proteomes" id="UP000265768">
    <property type="component" value="Unassembled WGS sequence"/>
</dbReference>
<dbReference type="EMBL" id="QZEY01000002">
    <property type="protein sequence ID" value="RJL34240.1"/>
    <property type="molecule type" value="Genomic_DNA"/>
</dbReference>
<feature type="active site" description="Proton acceptor" evidence="2">
    <location>
        <position position="63"/>
    </location>
</feature>
<keyword evidence="5" id="KW-1185">Reference proteome</keyword>
<dbReference type="EC" id="2.5.1.-" evidence="2"/>
<proteinExistence type="inferred from homology"/>
<feature type="binding site" evidence="2">
    <location>
        <position position="20"/>
    </location>
    <ligand>
        <name>substrate</name>
    </ligand>
</feature>
<dbReference type="RefSeq" id="WP_119925541.1">
    <property type="nucleotide sequence ID" value="NZ_QZEY01000002.1"/>
</dbReference>
<dbReference type="GO" id="GO:0000287">
    <property type="term" value="F:magnesium ion binding"/>
    <property type="evidence" value="ECO:0007669"/>
    <property type="project" value="UniProtKB-UniRule"/>
</dbReference>
<feature type="binding site" evidence="2">
    <location>
        <begin position="187"/>
        <end position="189"/>
    </location>
    <ligand>
        <name>substrate</name>
    </ligand>
</feature>
<dbReference type="CDD" id="cd00475">
    <property type="entry name" value="Cis_IPPS"/>
    <property type="match status" value="1"/>
</dbReference>
<dbReference type="Gene3D" id="3.40.1180.10">
    <property type="entry name" value="Decaprenyl diphosphate synthase-like"/>
    <property type="match status" value="1"/>
</dbReference>
<dbReference type="InterPro" id="IPR018520">
    <property type="entry name" value="UPP_synth-like_CS"/>
</dbReference>
<feature type="region of interest" description="Disordered" evidence="3">
    <location>
        <begin position="234"/>
        <end position="254"/>
    </location>
</feature>
<comment type="caution">
    <text evidence="4">The sequence shown here is derived from an EMBL/GenBank/DDBJ whole genome shotgun (WGS) entry which is preliminary data.</text>
</comment>
<dbReference type="PANTHER" id="PTHR10291:SF0">
    <property type="entry name" value="DEHYDRODOLICHYL DIPHOSPHATE SYNTHASE 2"/>
    <property type="match status" value="1"/>
</dbReference>
<gene>
    <name evidence="4" type="primary">uppS</name>
    <name evidence="4" type="ORF">D5H75_07180</name>
</gene>
<evidence type="ECO:0000256" key="2">
    <source>
        <dbReference type="HAMAP-Rule" id="MF_01139"/>
    </source>
</evidence>
<dbReference type="HAMAP" id="MF_01139">
    <property type="entry name" value="ISPT"/>
    <property type="match status" value="1"/>
</dbReference>
<feature type="binding site" evidence="2">
    <location>
        <position position="66"/>
    </location>
    <ligand>
        <name>substrate</name>
    </ligand>
</feature>